<comment type="caution">
    <text evidence="2">The sequence shown here is derived from an EMBL/GenBank/DDBJ whole genome shotgun (WGS) entry which is preliminary data.</text>
</comment>
<evidence type="ECO:0000256" key="1">
    <source>
        <dbReference type="SAM" id="Phobius"/>
    </source>
</evidence>
<dbReference type="RefSeq" id="WP_110608864.1">
    <property type="nucleotide sequence ID" value="NZ_PDOD01000001.1"/>
</dbReference>
<organism evidence="2 3">
    <name type="scientific">Salipaludibacillus keqinensis</name>
    <dbReference type="NCBI Taxonomy" id="2045207"/>
    <lineage>
        <taxon>Bacteria</taxon>
        <taxon>Bacillati</taxon>
        <taxon>Bacillota</taxon>
        <taxon>Bacilli</taxon>
        <taxon>Bacillales</taxon>
        <taxon>Bacillaceae</taxon>
    </lineage>
</organism>
<dbReference type="EMBL" id="PDOD01000001">
    <property type="protein sequence ID" value="PYZ95229.1"/>
    <property type="molecule type" value="Genomic_DNA"/>
</dbReference>
<sequence>MSHTVESEKQASLRCRACESGQVMIISKYRYFIMTSIFPVIVTVAIAFLFDLLFLLFIPALLLMNLMIAERKTPLLICQNCRKRSRGHLTKTANPHN</sequence>
<keyword evidence="1" id="KW-1133">Transmembrane helix</keyword>
<keyword evidence="1" id="KW-0472">Membrane</keyword>
<keyword evidence="1" id="KW-0812">Transmembrane</keyword>
<name>A0A323TK98_9BACI</name>
<dbReference type="Proteomes" id="UP000248214">
    <property type="component" value="Unassembled WGS sequence"/>
</dbReference>
<proteinExistence type="predicted"/>
<evidence type="ECO:0000313" key="2">
    <source>
        <dbReference type="EMBL" id="PYZ95229.1"/>
    </source>
</evidence>
<evidence type="ECO:0000313" key="3">
    <source>
        <dbReference type="Proteomes" id="UP000248214"/>
    </source>
</evidence>
<dbReference type="AlphaFoldDB" id="A0A323TK98"/>
<dbReference type="OrthoDB" id="2974358at2"/>
<feature type="transmembrane region" description="Helical" evidence="1">
    <location>
        <begin position="37"/>
        <end position="63"/>
    </location>
</feature>
<evidence type="ECO:0008006" key="4">
    <source>
        <dbReference type="Google" id="ProtNLM"/>
    </source>
</evidence>
<reference evidence="2 3" key="1">
    <citation type="submission" date="2017-10" db="EMBL/GenBank/DDBJ databases">
        <title>Bacillus sp. nov., a halophilic bacterium isolated from a Keqin Lake.</title>
        <authorList>
            <person name="Wang H."/>
        </authorList>
    </citation>
    <scope>NUCLEOTIDE SEQUENCE [LARGE SCALE GENOMIC DNA]</scope>
    <source>
        <strain evidence="2 3">KQ-12</strain>
    </source>
</reference>
<keyword evidence="3" id="KW-1185">Reference proteome</keyword>
<accession>A0A323TK98</accession>
<gene>
    <name evidence="2" type="ORF">CR194_06865</name>
</gene>
<protein>
    <recommendedName>
        <fullName evidence="4">LITAF domain-containing protein</fullName>
    </recommendedName>
</protein>